<dbReference type="RefSeq" id="WP_239311575.1">
    <property type="nucleotide sequence ID" value="NZ_BAAAZQ010000002.1"/>
</dbReference>
<dbReference type="InterPro" id="IPR032710">
    <property type="entry name" value="NTF2-like_dom_sf"/>
</dbReference>
<dbReference type="Proteomes" id="UP000621500">
    <property type="component" value="Unassembled WGS sequence"/>
</dbReference>
<reference evidence="2 3" key="1">
    <citation type="submission" date="2021-01" db="EMBL/GenBank/DDBJ databases">
        <title>Whole genome shotgun sequence of Plantactinospora mayteni NBRC 109088.</title>
        <authorList>
            <person name="Komaki H."/>
            <person name="Tamura T."/>
        </authorList>
    </citation>
    <scope>NUCLEOTIDE SEQUENCE [LARGE SCALE GENOMIC DNA]</scope>
    <source>
        <strain evidence="2 3">NBRC 109088</strain>
    </source>
</reference>
<dbReference type="InterPro" id="IPR037401">
    <property type="entry name" value="SnoaL-like"/>
</dbReference>
<dbReference type="SUPFAM" id="SSF54427">
    <property type="entry name" value="NTF2-like"/>
    <property type="match status" value="1"/>
</dbReference>
<dbReference type="EMBL" id="BONX01000003">
    <property type="protein sequence ID" value="GIG94044.1"/>
    <property type="molecule type" value="Genomic_DNA"/>
</dbReference>
<dbReference type="Pfam" id="PF12680">
    <property type="entry name" value="SnoaL_2"/>
    <property type="match status" value="1"/>
</dbReference>
<comment type="caution">
    <text evidence="2">The sequence shown here is derived from an EMBL/GenBank/DDBJ whole genome shotgun (WGS) entry which is preliminary data.</text>
</comment>
<sequence length="166" mass="18634">MTDIDVGPRQMFDRLVPLFLNKDLGGFADLFAEDGVHELPFSPPGVPRVIQGREQIRAYLTAITDTPLTHKEFRAVGIHETGDPEVAIAEFDAYGEVTTSGKPYVLRYVHVLQVRNGEIVYWRDYWSPLEGFKVLGGRNALTILGRNAIRKIVSGRKKPERSPTIT</sequence>
<proteinExistence type="predicted"/>
<evidence type="ECO:0000313" key="2">
    <source>
        <dbReference type="EMBL" id="GIG94044.1"/>
    </source>
</evidence>
<accession>A0ABQ4EH38</accession>
<keyword evidence="3" id="KW-1185">Reference proteome</keyword>
<organism evidence="2 3">
    <name type="scientific">Plantactinospora mayteni</name>
    <dbReference type="NCBI Taxonomy" id="566021"/>
    <lineage>
        <taxon>Bacteria</taxon>
        <taxon>Bacillati</taxon>
        <taxon>Actinomycetota</taxon>
        <taxon>Actinomycetes</taxon>
        <taxon>Micromonosporales</taxon>
        <taxon>Micromonosporaceae</taxon>
        <taxon>Plantactinospora</taxon>
    </lineage>
</organism>
<dbReference type="CDD" id="cd00531">
    <property type="entry name" value="NTF2_like"/>
    <property type="match status" value="1"/>
</dbReference>
<evidence type="ECO:0000313" key="3">
    <source>
        <dbReference type="Proteomes" id="UP000621500"/>
    </source>
</evidence>
<feature type="domain" description="SnoaL-like" evidence="1">
    <location>
        <begin position="14"/>
        <end position="122"/>
    </location>
</feature>
<evidence type="ECO:0000259" key="1">
    <source>
        <dbReference type="Pfam" id="PF12680"/>
    </source>
</evidence>
<gene>
    <name evidence="2" type="ORF">Pma05_06170</name>
</gene>
<name>A0ABQ4EH38_9ACTN</name>
<protein>
    <recommendedName>
        <fullName evidence="1">SnoaL-like domain-containing protein</fullName>
    </recommendedName>
</protein>
<dbReference type="Gene3D" id="3.10.450.50">
    <property type="match status" value="1"/>
</dbReference>